<dbReference type="PANTHER" id="PTHR39163">
    <property type="entry name" value="FERREDOXIN"/>
    <property type="match status" value="1"/>
</dbReference>
<evidence type="ECO:0000313" key="3">
    <source>
        <dbReference type="EMBL" id="WCG22084.1"/>
    </source>
</evidence>
<dbReference type="Proteomes" id="UP001179600">
    <property type="component" value="Chromosome"/>
</dbReference>
<dbReference type="SUPFAM" id="SSF54862">
    <property type="entry name" value="4Fe-4S ferredoxins"/>
    <property type="match status" value="1"/>
</dbReference>
<feature type="domain" description="4Fe-4S ferredoxin-type" evidence="2">
    <location>
        <begin position="1"/>
        <end position="29"/>
    </location>
</feature>
<dbReference type="PROSITE" id="PS51379">
    <property type="entry name" value="4FE4S_FER_2"/>
    <property type="match status" value="1"/>
</dbReference>
<evidence type="ECO:0000259" key="2">
    <source>
        <dbReference type="PROSITE" id="PS51379"/>
    </source>
</evidence>
<dbReference type="EMBL" id="CP116507">
    <property type="protein sequence ID" value="WCG22084.1"/>
    <property type="molecule type" value="Genomic_DNA"/>
</dbReference>
<proteinExistence type="predicted"/>
<dbReference type="AlphaFoldDB" id="A0AAF0BFK2"/>
<name>A0AAF0BFK2_9ENTE</name>
<dbReference type="InterPro" id="IPR017896">
    <property type="entry name" value="4Fe4S_Fe-S-bd"/>
</dbReference>
<evidence type="ECO:0000313" key="4">
    <source>
        <dbReference type="Proteomes" id="UP001179600"/>
    </source>
</evidence>
<reference evidence="3" key="1">
    <citation type="submission" date="2023-01" db="EMBL/GenBank/DDBJ databases">
        <title>Oxazolidinone resistance genes in florfenicol resistant enterococci from beef cattle and veal calves at slaughter.</title>
        <authorList>
            <person name="Biggel M."/>
        </authorList>
    </citation>
    <scope>NUCLEOTIDE SEQUENCE</scope>
    <source>
        <strain evidence="3">K204-1</strain>
    </source>
</reference>
<evidence type="ECO:0000256" key="1">
    <source>
        <dbReference type="ARBA" id="ARBA00001966"/>
    </source>
</evidence>
<dbReference type="RefSeq" id="WP_126761307.1">
    <property type="nucleotide sequence ID" value="NZ_BKBT01000029.1"/>
</dbReference>
<dbReference type="Pfam" id="PF13370">
    <property type="entry name" value="Fer4_13"/>
    <property type="match status" value="1"/>
</dbReference>
<organism evidence="3 4">
    <name type="scientific">Vagococcus lutrae</name>
    <dbReference type="NCBI Taxonomy" id="81947"/>
    <lineage>
        <taxon>Bacteria</taxon>
        <taxon>Bacillati</taxon>
        <taxon>Bacillota</taxon>
        <taxon>Bacilli</taxon>
        <taxon>Lactobacillales</taxon>
        <taxon>Enterococcaceae</taxon>
        <taxon>Vagococcus</taxon>
    </lineage>
</organism>
<gene>
    <name evidence="3" type="ORF">PML95_06670</name>
</gene>
<dbReference type="Gene3D" id="3.30.70.20">
    <property type="match status" value="1"/>
</dbReference>
<sequence length="71" mass="7927">MLCKIIPEKCIACGLCQLKAPDVFDYDLDGLVLFKDNQTMKEQVIPPALQESTLAAYRKCPTRAIVIDKQA</sequence>
<dbReference type="InterPro" id="IPR052395">
    <property type="entry name" value="ET_Ferredoxin"/>
</dbReference>
<dbReference type="PANTHER" id="PTHR39163:SF1">
    <property type="entry name" value="FERREDOXIN"/>
    <property type="match status" value="1"/>
</dbReference>
<protein>
    <submittedName>
        <fullName evidence="3">Ferredoxin</fullName>
    </submittedName>
</protein>
<accession>A0AAF0BFK2</accession>
<comment type="cofactor">
    <cofactor evidence="1">
        <name>[4Fe-4S] cluster</name>
        <dbReference type="ChEBI" id="CHEBI:49883"/>
    </cofactor>
</comment>